<keyword evidence="5" id="KW-1185">Reference proteome</keyword>
<dbReference type="AlphaFoldDB" id="A0A395SR84"/>
<dbReference type="GO" id="GO:0008270">
    <property type="term" value="F:zinc ion binding"/>
    <property type="evidence" value="ECO:0007669"/>
    <property type="project" value="InterPro"/>
</dbReference>
<dbReference type="EMBL" id="PXOF01000020">
    <property type="protein sequence ID" value="RGP74687.1"/>
    <property type="molecule type" value="Genomic_DNA"/>
</dbReference>
<dbReference type="Proteomes" id="UP000266152">
    <property type="component" value="Unassembled WGS sequence"/>
</dbReference>
<evidence type="ECO:0000256" key="1">
    <source>
        <dbReference type="ARBA" id="ARBA00023242"/>
    </source>
</evidence>
<name>A0A395SR84_FUSSP</name>
<dbReference type="PANTHER" id="PTHR37534:SF46">
    <property type="entry name" value="ZN(II)2CYS6 TRANSCRIPTION FACTOR (EUROFUNG)"/>
    <property type="match status" value="1"/>
</dbReference>
<organism evidence="4 5">
    <name type="scientific">Fusarium sporotrichioides</name>
    <dbReference type="NCBI Taxonomy" id="5514"/>
    <lineage>
        <taxon>Eukaryota</taxon>
        <taxon>Fungi</taxon>
        <taxon>Dikarya</taxon>
        <taxon>Ascomycota</taxon>
        <taxon>Pezizomycotina</taxon>
        <taxon>Sordariomycetes</taxon>
        <taxon>Hypocreomycetidae</taxon>
        <taxon>Hypocreales</taxon>
        <taxon>Nectriaceae</taxon>
        <taxon>Fusarium</taxon>
    </lineage>
</organism>
<protein>
    <submittedName>
        <fullName evidence="4">Transcriptional regulatory</fullName>
    </submittedName>
</protein>
<dbReference type="CDD" id="cd00067">
    <property type="entry name" value="GAL4"/>
    <property type="match status" value="1"/>
</dbReference>
<feature type="compositionally biased region" description="Polar residues" evidence="2">
    <location>
        <begin position="79"/>
        <end position="93"/>
    </location>
</feature>
<dbReference type="SMART" id="SM00066">
    <property type="entry name" value="GAL4"/>
    <property type="match status" value="1"/>
</dbReference>
<feature type="compositionally biased region" description="Polar residues" evidence="2">
    <location>
        <begin position="53"/>
        <end position="67"/>
    </location>
</feature>
<evidence type="ECO:0000313" key="4">
    <source>
        <dbReference type="EMBL" id="RGP74687.1"/>
    </source>
</evidence>
<accession>A0A395SR84</accession>
<gene>
    <name evidence="4" type="ORF">FSPOR_1265</name>
</gene>
<dbReference type="InterPro" id="IPR036864">
    <property type="entry name" value="Zn2-C6_fun-type_DNA-bd_sf"/>
</dbReference>
<sequence>MSSSSPAADRRKARSKNGCLTCRIRKVKCDERRPVCKRCENSPNKCEWLEPGQSLSARGQPSKSFSSPVGYGSPRLIASSESPNTDLTPTDSASPADFISPGSSREPPRTSLSAAHIALANSLRLSSEDRAAFAYVPSSILVLSYGKLWPWSNFSYIYTHIASQYPGVMRSFIAVADMELRARDLLTAQDAVDPAEVLERASRLGSSATVHYSQALQDLSSLLSHICQTAEQSRDVDALFTMWFLILRYLDADSATGNINSGQFCLDFLSRDAHDYISHEHLFQSVRSALPKIWGEQYPVSELLDDLENYRPLRLYHLCQGAKLELLRLARSTTHDGSEENSLKKLWRHVENFGDEFIDILLLAKKTPSSGGKRLMWTVYAAALDFHALQILCSSLDTYQETSFKPEVSLSYIFAVATKALREDPRQIYRFMWSLSVALGKTQGHGSQAWLSTQLARARVLLPRFGVPGLVLEQCSGIQMSNEG</sequence>
<evidence type="ECO:0000256" key="2">
    <source>
        <dbReference type="SAM" id="MobiDB-lite"/>
    </source>
</evidence>
<keyword evidence="1" id="KW-0539">Nucleus</keyword>
<dbReference type="PANTHER" id="PTHR37534">
    <property type="entry name" value="TRANSCRIPTIONAL ACTIVATOR PROTEIN UGA3"/>
    <property type="match status" value="1"/>
</dbReference>
<dbReference type="SUPFAM" id="SSF57701">
    <property type="entry name" value="Zn2/Cys6 DNA-binding domain"/>
    <property type="match status" value="1"/>
</dbReference>
<reference evidence="4 5" key="1">
    <citation type="journal article" date="2018" name="PLoS Pathog.">
        <title>Evolution of structural diversity of trichothecenes, a family of toxins produced by plant pathogenic and entomopathogenic fungi.</title>
        <authorList>
            <person name="Proctor R.H."/>
            <person name="McCormick S.P."/>
            <person name="Kim H.S."/>
            <person name="Cardoza R.E."/>
            <person name="Stanley A.M."/>
            <person name="Lindo L."/>
            <person name="Kelly A."/>
            <person name="Brown D.W."/>
            <person name="Lee T."/>
            <person name="Vaughan M.M."/>
            <person name="Alexander N.J."/>
            <person name="Busman M."/>
            <person name="Gutierrez S."/>
        </authorList>
    </citation>
    <scope>NUCLEOTIDE SEQUENCE [LARGE SCALE GENOMIC DNA]</scope>
    <source>
        <strain evidence="4 5">NRRL 3299</strain>
    </source>
</reference>
<comment type="caution">
    <text evidence="4">The sequence shown here is derived from an EMBL/GenBank/DDBJ whole genome shotgun (WGS) entry which is preliminary data.</text>
</comment>
<proteinExistence type="predicted"/>
<evidence type="ECO:0000313" key="5">
    <source>
        <dbReference type="Proteomes" id="UP000266152"/>
    </source>
</evidence>
<feature type="region of interest" description="Disordered" evidence="2">
    <location>
        <begin position="38"/>
        <end position="110"/>
    </location>
</feature>
<dbReference type="PROSITE" id="PS00463">
    <property type="entry name" value="ZN2_CY6_FUNGAL_1"/>
    <property type="match status" value="1"/>
</dbReference>
<dbReference type="PROSITE" id="PS50048">
    <property type="entry name" value="ZN2_CY6_FUNGAL_2"/>
    <property type="match status" value="1"/>
</dbReference>
<dbReference type="InterPro" id="IPR001138">
    <property type="entry name" value="Zn2Cys6_DnaBD"/>
</dbReference>
<dbReference type="GO" id="GO:0000981">
    <property type="term" value="F:DNA-binding transcription factor activity, RNA polymerase II-specific"/>
    <property type="evidence" value="ECO:0007669"/>
    <property type="project" value="InterPro"/>
</dbReference>
<dbReference type="Pfam" id="PF00172">
    <property type="entry name" value="Zn_clus"/>
    <property type="match status" value="1"/>
</dbReference>
<dbReference type="Gene3D" id="4.10.240.10">
    <property type="entry name" value="Zn(2)-C6 fungal-type DNA-binding domain"/>
    <property type="match status" value="1"/>
</dbReference>
<evidence type="ECO:0000259" key="3">
    <source>
        <dbReference type="PROSITE" id="PS50048"/>
    </source>
</evidence>
<dbReference type="STRING" id="5514.A0A395SR84"/>
<feature type="domain" description="Zn(2)-C6 fungal-type" evidence="3">
    <location>
        <begin position="18"/>
        <end position="48"/>
    </location>
</feature>